<accession>A0A2X4W449</accession>
<sequence length="36" mass="4067">MVKDSEVHKEKRNGAGKRPDEQKQKKGKSNARGTRS</sequence>
<dbReference type="AlphaFoldDB" id="A0A2X4W449"/>
<evidence type="ECO:0000313" key="3">
    <source>
        <dbReference type="Proteomes" id="UP000249134"/>
    </source>
</evidence>
<feature type="compositionally biased region" description="Basic residues" evidence="1">
    <location>
        <begin position="25"/>
        <end position="36"/>
    </location>
</feature>
<feature type="compositionally biased region" description="Basic and acidic residues" evidence="1">
    <location>
        <begin position="1"/>
        <end position="24"/>
    </location>
</feature>
<evidence type="ECO:0000313" key="2">
    <source>
        <dbReference type="EMBL" id="SQI59387.1"/>
    </source>
</evidence>
<organism evidence="2 3">
    <name type="scientific">Lederbergia lenta</name>
    <name type="common">Bacillus lentus</name>
    <dbReference type="NCBI Taxonomy" id="1467"/>
    <lineage>
        <taxon>Bacteria</taxon>
        <taxon>Bacillati</taxon>
        <taxon>Bacillota</taxon>
        <taxon>Bacilli</taxon>
        <taxon>Bacillales</taxon>
        <taxon>Bacillaceae</taxon>
        <taxon>Lederbergia</taxon>
    </lineage>
</organism>
<evidence type="ECO:0000256" key="1">
    <source>
        <dbReference type="SAM" id="MobiDB-lite"/>
    </source>
</evidence>
<dbReference type="Proteomes" id="UP000249134">
    <property type="component" value="Chromosome 1"/>
</dbReference>
<feature type="region of interest" description="Disordered" evidence="1">
    <location>
        <begin position="1"/>
        <end position="36"/>
    </location>
</feature>
<dbReference type="EMBL" id="LS483476">
    <property type="protein sequence ID" value="SQI59387.1"/>
    <property type="molecule type" value="Genomic_DNA"/>
</dbReference>
<reference evidence="2 3" key="1">
    <citation type="submission" date="2018-06" db="EMBL/GenBank/DDBJ databases">
        <authorList>
            <consortium name="Pathogen Informatics"/>
            <person name="Doyle S."/>
        </authorList>
    </citation>
    <scope>NUCLEOTIDE SEQUENCE [LARGE SCALE GENOMIC DNA]</scope>
    <source>
        <strain evidence="2 3">NCTC4824</strain>
    </source>
</reference>
<keyword evidence="3" id="KW-1185">Reference proteome</keyword>
<protein>
    <submittedName>
        <fullName evidence="2">Uncharacterized protein</fullName>
    </submittedName>
</protein>
<gene>
    <name evidence="2" type="ORF">NCTC4824_02350</name>
</gene>
<dbReference type="KEGG" id="blen:NCTC4824_02350"/>
<proteinExistence type="predicted"/>
<name>A0A2X4W449_LEDLE</name>